<dbReference type="GO" id="GO:1990904">
    <property type="term" value="C:ribonucleoprotein complex"/>
    <property type="evidence" value="ECO:0007669"/>
    <property type="project" value="UniProtKB-KW"/>
</dbReference>
<proteinExistence type="inferred from homology"/>
<dbReference type="AlphaFoldDB" id="A0A482EAM8"/>
<keyword evidence="3" id="KW-0689">Ribosomal protein</keyword>
<evidence type="ECO:0000256" key="4">
    <source>
        <dbReference type="ARBA" id="ARBA00023128"/>
    </source>
</evidence>
<keyword evidence="4 7" id="KW-0496">Mitochondrion</keyword>
<accession>A0A482EAM8</accession>
<geneLocation type="mitochondrion" evidence="7"/>
<sequence length="769" mass="92257">MFSIMLIVHFIHNGIFFDNNYILLELIISSKTYTITNYEKSQIIIDKKSYSTKANTKIFEFYSNNNIKPSNYNINDNNIEDESLLVKHRPASVREWSQSVYSYNKLELRDLMNLYMIITKWIKIYFYSIPAFARKKMYKLKKRLITHKIFISTPKLKHTSSKILITLYFFAEQKKISTYFRKKYNNKKDSIYFNMDYLFNHIDKNTYKPIIDYVKEIQYLLFKTKINSYWLDGILEKDKLQFFKANFDNLKVDWFKKSLVYYNDIINSMSIIIKAIMLRYKLKLIRLDINKLKLKFIISKWINVIIKNYPKFYINNRIIFSIMIIRIINWLFKNKREDSFELKKKEEKITKLINKIKDDLNLIKINKNKMTNILTRIIKKAKYIKKNKVKISKIINRIEKKKKIIERNNEIINETKEYIEFKINKDLINKIIREKRIESARSAERDDEIINEIKKYIEQINKYNMLFEIIKNINEILAYITEGVKDALNNSIKISGIKFFSYINSQISKASLLISFNYLVKYNFKKIYLEKLGVFTQIGRDRLYPNSQIIMSYIKKKNFEFFLFLTKYFLKKHKFESKINKLKIWLLNYLNRYSKKKIEINLIRLKYIYLNSNMLAEFIARKLITKKRSLLKAKIKIFAKAKLVRFNKYKLKDKINVFNIMGINSLRELSSLKSNNYYLYLELLSRIKYKFISGIKLIAAGRLTKRNIAARAVKAMTYKGSLKNLDSSHRSISIPAMRGDWRPNLDFTVVHNTAKTGSFAVKGWISYYS</sequence>
<dbReference type="GO" id="GO:0005739">
    <property type="term" value="C:mitochondrion"/>
    <property type="evidence" value="ECO:0007669"/>
    <property type="project" value="UniProtKB-SubCell"/>
</dbReference>
<reference evidence="7" key="1">
    <citation type="submission" date="2019-03" db="EMBL/GenBank/DDBJ databases">
        <authorList>
            <person name="Zhang Y.Q."/>
        </authorList>
    </citation>
    <scope>NUCLEOTIDE SEQUENCE</scope>
    <source>
        <strain evidence="7">YMF1.03753</strain>
    </source>
</reference>
<dbReference type="GO" id="GO:0003735">
    <property type="term" value="F:structural constituent of ribosome"/>
    <property type="evidence" value="ECO:0007669"/>
    <property type="project" value="InterPro"/>
</dbReference>
<organism evidence="7">
    <name type="scientific">Arthrobotrys musiformis</name>
    <dbReference type="NCBI Taxonomy" id="47236"/>
    <lineage>
        <taxon>Eukaryota</taxon>
        <taxon>Fungi</taxon>
        <taxon>Dikarya</taxon>
        <taxon>Ascomycota</taxon>
        <taxon>Pezizomycotina</taxon>
        <taxon>Orbiliomycetes</taxon>
        <taxon>Orbiliales</taxon>
        <taxon>Orbiliaceae</taxon>
        <taxon>Arthrobotrys</taxon>
    </lineage>
</organism>
<evidence type="ECO:0000256" key="3">
    <source>
        <dbReference type="ARBA" id="ARBA00022980"/>
    </source>
</evidence>
<keyword evidence="5" id="KW-0687">Ribonucleoprotein</keyword>
<dbReference type="InterPro" id="IPR007980">
    <property type="entry name" value="Ribosomal_uS3m_fun"/>
</dbReference>
<gene>
    <name evidence="7" type="primary">orf769</name>
</gene>
<comment type="subcellular location">
    <subcellularLocation>
        <location evidence="1">Mitochondrion</location>
    </subcellularLocation>
</comment>
<dbReference type="EMBL" id="MK633967">
    <property type="protein sequence ID" value="QBM31559.1"/>
    <property type="molecule type" value="Genomic_DNA"/>
</dbReference>
<evidence type="ECO:0000256" key="1">
    <source>
        <dbReference type="ARBA" id="ARBA00004173"/>
    </source>
</evidence>
<comment type="similarity">
    <text evidence="2">Belongs to the universal ribosomal protein uS3 family.</text>
</comment>
<name>A0A482EAM8_9PEZI</name>
<evidence type="ECO:0000256" key="2">
    <source>
        <dbReference type="ARBA" id="ARBA00010761"/>
    </source>
</evidence>
<evidence type="ECO:0000256" key="5">
    <source>
        <dbReference type="ARBA" id="ARBA00023274"/>
    </source>
</evidence>
<evidence type="ECO:0000313" key="7">
    <source>
        <dbReference type="EMBL" id="QBM31559.1"/>
    </source>
</evidence>
<dbReference type="Pfam" id="PF05316">
    <property type="entry name" value="VAR1"/>
    <property type="match status" value="1"/>
</dbReference>
<evidence type="ECO:0000256" key="6">
    <source>
        <dbReference type="ARBA" id="ARBA00035157"/>
    </source>
</evidence>
<dbReference type="GO" id="GO:0005840">
    <property type="term" value="C:ribosome"/>
    <property type="evidence" value="ECO:0007669"/>
    <property type="project" value="UniProtKB-KW"/>
</dbReference>
<protein>
    <recommendedName>
        <fullName evidence="6">Small ribosomal subunit protein uS3m</fullName>
    </recommendedName>
</protein>
<dbReference type="GO" id="GO:0006412">
    <property type="term" value="P:translation"/>
    <property type="evidence" value="ECO:0007669"/>
    <property type="project" value="InterPro"/>
</dbReference>